<dbReference type="AlphaFoldDB" id="A0A087SD34"/>
<dbReference type="OrthoDB" id="2017169at2759"/>
<reference evidence="6 7" key="1">
    <citation type="journal article" date="2014" name="BMC Genomics">
        <title>Oil accumulation mechanisms of the oleaginous microalga Chlorella protothecoides revealed through its genome, transcriptomes, and proteomes.</title>
        <authorList>
            <person name="Gao C."/>
            <person name="Wang Y."/>
            <person name="Shen Y."/>
            <person name="Yan D."/>
            <person name="He X."/>
            <person name="Dai J."/>
            <person name="Wu Q."/>
        </authorList>
    </citation>
    <scope>NUCLEOTIDE SEQUENCE [LARGE SCALE GENOMIC DNA]</scope>
    <source>
        <strain evidence="6 7">0710</strain>
    </source>
</reference>
<dbReference type="InterPro" id="IPR040858">
    <property type="entry name" value="Raf1_C"/>
</dbReference>
<dbReference type="PANTHER" id="PTHR35299">
    <property type="entry name" value="RUBISCO ACCUMULATION FACTOR 1"/>
    <property type="match status" value="1"/>
</dbReference>
<name>A0A087SD34_AUXPR</name>
<feature type="domain" description="Rubisco accumulation factor 1 helix turn helix" evidence="5">
    <location>
        <begin position="36"/>
        <end position="94"/>
    </location>
</feature>
<evidence type="ECO:0000259" key="3">
    <source>
        <dbReference type="Pfam" id="PF18087"/>
    </source>
</evidence>
<feature type="domain" description="Rubisco accumulation factor 1 C-terminal" evidence="3">
    <location>
        <begin position="241"/>
        <end position="377"/>
    </location>
</feature>
<sequence length="393" mass="41654">MNQTRDFRPPPGFMDLDSPDAATKPDPSDGPSLPAEVMLERLSRESDAWTTLARFLGQLVPLGYDSATVEEVAGVERRRQHLWLTALQVYTSLAKDMKKSDLEEFEVPGGDEILAELKFLTHEQRLPAVRYIQARQMDAQSARVLARAIKEWVRREGDKQGFSNAPADCLAFKYYRDSIETRDPVESAALAKSGLDLAVTPSARQALGGLLEPKKEPTPEEAAAAKLPRLSTLHLMPTDLGTRLLPIAGAFESTAPATLRACPRAQGRGDFFSTVALPAGSSAHDWVALPLWPALAQAGTPAGLRVANCSVLQAGMGSAKAGPGLLVVDVGPASAAGDGWRLVESAAQPGGLSVLRPGEDAAGASHVAAILFLCRPPAIATGAAAKTSELLSL</sequence>
<proteinExistence type="predicted"/>
<organism evidence="6 7">
    <name type="scientific">Auxenochlorella protothecoides</name>
    <name type="common">Green microalga</name>
    <name type="synonym">Chlorella protothecoides</name>
    <dbReference type="NCBI Taxonomy" id="3075"/>
    <lineage>
        <taxon>Eukaryota</taxon>
        <taxon>Viridiplantae</taxon>
        <taxon>Chlorophyta</taxon>
        <taxon>core chlorophytes</taxon>
        <taxon>Trebouxiophyceae</taxon>
        <taxon>Chlorellales</taxon>
        <taxon>Chlorellaceae</taxon>
        <taxon>Auxenochlorella</taxon>
    </lineage>
</organism>
<dbReference type="InterPro" id="IPR041358">
    <property type="entry name" value="Raf1_N"/>
</dbReference>
<evidence type="ECO:0000256" key="2">
    <source>
        <dbReference type="SAM" id="MobiDB-lite"/>
    </source>
</evidence>
<keyword evidence="1" id="KW-0143">Chaperone</keyword>
<evidence type="ECO:0000259" key="5">
    <source>
        <dbReference type="Pfam" id="PF18579"/>
    </source>
</evidence>
<dbReference type="STRING" id="3075.A0A087SD34"/>
<dbReference type="InterPro" id="IPR040781">
    <property type="entry name" value="Raf1_HTH"/>
</dbReference>
<evidence type="ECO:0000313" key="7">
    <source>
        <dbReference type="Proteomes" id="UP000028924"/>
    </source>
</evidence>
<dbReference type="EMBL" id="KL662095">
    <property type="protein sequence ID" value="KFM23638.1"/>
    <property type="molecule type" value="Genomic_DNA"/>
</dbReference>
<feature type="region of interest" description="Disordered" evidence="2">
    <location>
        <begin position="1"/>
        <end position="34"/>
    </location>
</feature>
<evidence type="ECO:0000313" key="6">
    <source>
        <dbReference type="EMBL" id="KFM23638.1"/>
    </source>
</evidence>
<evidence type="ECO:0000259" key="4">
    <source>
        <dbReference type="Pfam" id="PF18578"/>
    </source>
</evidence>
<dbReference type="eggNOG" id="ENOG502QRYH">
    <property type="taxonomic scope" value="Eukaryota"/>
</dbReference>
<protein>
    <submittedName>
        <fullName evidence="6">Uncharacterized protein</fullName>
    </submittedName>
</protein>
<dbReference type="Pfam" id="PF18087">
    <property type="entry name" value="RuBisCo_chap_C"/>
    <property type="match status" value="1"/>
</dbReference>
<dbReference type="InterPro" id="IPR037494">
    <property type="entry name" value="RAF1"/>
</dbReference>
<accession>A0A087SD34</accession>
<feature type="domain" description="Rubisco accumulation factor 1 alpha-helical" evidence="4">
    <location>
        <begin position="109"/>
        <end position="210"/>
    </location>
</feature>
<dbReference type="RefSeq" id="XP_011396512.1">
    <property type="nucleotide sequence ID" value="XM_011398210.1"/>
</dbReference>
<dbReference type="Pfam" id="PF18579">
    <property type="entry name" value="Raf1_HTH"/>
    <property type="match status" value="1"/>
</dbReference>
<dbReference type="Proteomes" id="UP000028924">
    <property type="component" value="Unassembled WGS sequence"/>
</dbReference>
<dbReference type="GeneID" id="23614288"/>
<dbReference type="GO" id="GO:0110102">
    <property type="term" value="P:ribulose bisphosphate carboxylase complex assembly"/>
    <property type="evidence" value="ECO:0007669"/>
    <property type="project" value="UniProtKB-ARBA"/>
</dbReference>
<dbReference type="Pfam" id="PF18578">
    <property type="entry name" value="Raf1_N"/>
    <property type="match status" value="1"/>
</dbReference>
<evidence type="ECO:0000256" key="1">
    <source>
        <dbReference type="ARBA" id="ARBA00023186"/>
    </source>
</evidence>
<keyword evidence="7" id="KW-1185">Reference proteome</keyword>
<gene>
    <name evidence="6" type="ORF">F751_2897</name>
</gene>
<dbReference type="KEGG" id="apro:F751_2897"/>
<dbReference type="PANTHER" id="PTHR35299:SF6">
    <property type="entry name" value="RUBISCO ACCUMULATION FACTOR 1"/>
    <property type="match status" value="1"/>
</dbReference>